<name>A0A8S0VZT2_CYCAE</name>
<proteinExistence type="predicted"/>
<dbReference type="EMBL" id="CACVBS010000043">
    <property type="protein sequence ID" value="CAA7264081.1"/>
    <property type="molecule type" value="Genomic_DNA"/>
</dbReference>
<feature type="compositionally biased region" description="Low complexity" evidence="1">
    <location>
        <begin position="90"/>
        <end position="115"/>
    </location>
</feature>
<evidence type="ECO:0000256" key="1">
    <source>
        <dbReference type="SAM" id="MobiDB-lite"/>
    </source>
</evidence>
<feature type="compositionally biased region" description="Polar residues" evidence="1">
    <location>
        <begin position="10"/>
        <end position="28"/>
    </location>
</feature>
<feature type="region of interest" description="Disordered" evidence="1">
    <location>
        <begin position="1"/>
        <end position="139"/>
    </location>
</feature>
<organism evidence="2 3">
    <name type="scientific">Cyclocybe aegerita</name>
    <name type="common">Black poplar mushroom</name>
    <name type="synonym">Agrocybe aegerita</name>
    <dbReference type="NCBI Taxonomy" id="1973307"/>
    <lineage>
        <taxon>Eukaryota</taxon>
        <taxon>Fungi</taxon>
        <taxon>Dikarya</taxon>
        <taxon>Basidiomycota</taxon>
        <taxon>Agaricomycotina</taxon>
        <taxon>Agaricomycetes</taxon>
        <taxon>Agaricomycetidae</taxon>
        <taxon>Agaricales</taxon>
        <taxon>Agaricineae</taxon>
        <taxon>Bolbitiaceae</taxon>
        <taxon>Cyclocybe</taxon>
    </lineage>
</organism>
<gene>
    <name evidence="2" type="ORF">AAE3_LOCUS6407</name>
</gene>
<evidence type="ECO:0000313" key="3">
    <source>
        <dbReference type="Proteomes" id="UP000467700"/>
    </source>
</evidence>
<sequence>MEWKRDRADNPNQWDGQPNPAKPQSTMLNIVDLGLSSPPPSTLRDETAPKHKERTPSMSITNQRSRPSPHDRNVGLGTSLPMSACLPTTARSPARPLSPSRPGRGWQRWDNNNGGHHNDNDGQDDDNGEGRATMAATAG</sequence>
<keyword evidence="3" id="KW-1185">Reference proteome</keyword>
<evidence type="ECO:0000313" key="2">
    <source>
        <dbReference type="EMBL" id="CAA7264081.1"/>
    </source>
</evidence>
<feature type="compositionally biased region" description="Polar residues" evidence="1">
    <location>
        <begin position="56"/>
        <end position="66"/>
    </location>
</feature>
<protein>
    <submittedName>
        <fullName evidence="2">Uncharacterized protein</fullName>
    </submittedName>
</protein>
<comment type="caution">
    <text evidence="2">The sequence shown here is derived from an EMBL/GenBank/DDBJ whole genome shotgun (WGS) entry which is preliminary data.</text>
</comment>
<reference evidence="2 3" key="1">
    <citation type="submission" date="2020-01" db="EMBL/GenBank/DDBJ databases">
        <authorList>
            <person name="Gupta K D."/>
        </authorList>
    </citation>
    <scope>NUCLEOTIDE SEQUENCE [LARGE SCALE GENOMIC DNA]</scope>
</reference>
<dbReference type="Proteomes" id="UP000467700">
    <property type="component" value="Unassembled WGS sequence"/>
</dbReference>
<dbReference type="AlphaFoldDB" id="A0A8S0VZT2"/>
<accession>A0A8S0VZT2</accession>